<dbReference type="PROSITE" id="PS50109">
    <property type="entry name" value="HIS_KIN"/>
    <property type="match status" value="1"/>
</dbReference>
<sequence>MPENSPIERKLKREIASRKEAEKLLENKSLELYELNEKLEIALKRLEATSESNIKKLEFEEQIDALLISFSRVFISSDLDAVVLANFLQRLTNNAVIESSYLSLTNNAMSGLSALEYGDKSIREVTQEVIAQDVPRPQWIDRQLCIPLVIEHNIVGVIGFAVNAEISDRDFVEKQLVLAGDLLCSAISRSMIMNRHIESRQRAEESERSTRDFVAMINHELRTPLNGLLGSAELLRDTQLDQIQTDYIDNLSQSGELLRAIINDLLDFSKIDAGMMELIPKKFHWQQLESTLQGIFKPKAAEKRIVLNIGSEGRMPTCFIGDLERITQVLVNLVGNAIKFTHQGEVKLLAVWSDDRINIEVKDSGIGIALQQQEKLFEPFTQADRSSSRHYEGTGLGLAICKRLVDLMGGDISFTSEIKQGTRFQLSLPLTVAQEEVIDTRNPVKEWCEKELSQLNVLVVDDIRINQVIINQMLKKMGIKPTACMNGVEALKTVACQSFDVIFMDCRMPEMDGFEATKRLRELGYNLPILALTAGTTLEEREECIQCGMDDILTKPYTADDLKAMLEKWG</sequence>
<accession>A0A1E5D367</accession>
<gene>
    <name evidence="10" type="ORF">A130_13815</name>
</gene>
<name>A0A1E5D367_9VIBR</name>
<dbReference type="InterPro" id="IPR003594">
    <property type="entry name" value="HATPase_dom"/>
</dbReference>
<evidence type="ECO:0000256" key="5">
    <source>
        <dbReference type="ARBA" id="ARBA00023012"/>
    </source>
</evidence>
<protein>
    <recommendedName>
        <fullName evidence="2">histidine kinase</fullName>
        <ecNumber evidence="2">2.7.13.3</ecNumber>
    </recommendedName>
</protein>
<dbReference type="SMART" id="SM00388">
    <property type="entry name" value="HisKA"/>
    <property type="match status" value="1"/>
</dbReference>
<dbReference type="FunFam" id="3.30.565.10:FF:000010">
    <property type="entry name" value="Sensor histidine kinase RcsC"/>
    <property type="match status" value="1"/>
</dbReference>
<dbReference type="CDD" id="cd16922">
    <property type="entry name" value="HATPase_EvgS-ArcB-TorS-like"/>
    <property type="match status" value="1"/>
</dbReference>
<dbReference type="SUPFAM" id="SSF52172">
    <property type="entry name" value="CheY-like"/>
    <property type="match status" value="1"/>
</dbReference>
<evidence type="ECO:0000256" key="7">
    <source>
        <dbReference type="SAM" id="Coils"/>
    </source>
</evidence>
<keyword evidence="10" id="KW-0418">Kinase</keyword>
<organism evidence="10 11">
    <name type="scientific">Vibrio genomosp. F6 str. FF-238</name>
    <dbReference type="NCBI Taxonomy" id="1191298"/>
    <lineage>
        <taxon>Bacteria</taxon>
        <taxon>Pseudomonadati</taxon>
        <taxon>Pseudomonadota</taxon>
        <taxon>Gammaproteobacteria</taxon>
        <taxon>Vibrionales</taxon>
        <taxon>Vibrionaceae</taxon>
        <taxon>Vibrio</taxon>
    </lineage>
</organism>
<keyword evidence="3 6" id="KW-0597">Phosphoprotein</keyword>
<feature type="coiled-coil region" evidence="7">
    <location>
        <begin position="11"/>
        <end position="56"/>
    </location>
</feature>
<dbReference type="SUPFAM" id="SSF47384">
    <property type="entry name" value="Homodimeric domain of signal transducing histidine kinase"/>
    <property type="match status" value="1"/>
</dbReference>
<dbReference type="CDD" id="cd17546">
    <property type="entry name" value="REC_hyHK_CKI1_RcsC-like"/>
    <property type="match status" value="1"/>
</dbReference>
<keyword evidence="11" id="KW-1185">Reference proteome</keyword>
<dbReference type="CDD" id="cd00082">
    <property type="entry name" value="HisKA"/>
    <property type="match status" value="1"/>
</dbReference>
<dbReference type="GO" id="GO:0016787">
    <property type="term" value="F:hydrolase activity"/>
    <property type="evidence" value="ECO:0007669"/>
    <property type="project" value="UniProtKB-KW"/>
</dbReference>
<evidence type="ECO:0000256" key="2">
    <source>
        <dbReference type="ARBA" id="ARBA00012438"/>
    </source>
</evidence>
<keyword evidence="4" id="KW-0378">Hydrolase</keyword>
<feature type="modified residue" description="4-aspartylphosphate" evidence="6">
    <location>
        <position position="505"/>
    </location>
</feature>
<evidence type="ECO:0000259" key="9">
    <source>
        <dbReference type="PROSITE" id="PS50110"/>
    </source>
</evidence>
<comment type="caution">
    <text evidence="10">The sequence shown here is derived from an EMBL/GenBank/DDBJ whole genome shotgun (WGS) entry which is preliminary data.</text>
</comment>
<dbReference type="GO" id="GO:0000155">
    <property type="term" value="F:phosphorelay sensor kinase activity"/>
    <property type="evidence" value="ECO:0007669"/>
    <property type="project" value="InterPro"/>
</dbReference>
<evidence type="ECO:0000259" key="8">
    <source>
        <dbReference type="PROSITE" id="PS50109"/>
    </source>
</evidence>
<dbReference type="AlphaFoldDB" id="A0A1E5D367"/>
<dbReference type="RefSeq" id="WP_017053932.1">
    <property type="nucleotide sequence ID" value="NZ_AJYW02000063.1"/>
</dbReference>
<dbReference type="InterPro" id="IPR005467">
    <property type="entry name" value="His_kinase_dom"/>
</dbReference>
<evidence type="ECO:0000313" key="10">
    <source>
        <dbReference type="EMBL" id="OEE77984.1"/>
    </source>
</evidence>
<dbReference type="Gene3D" id="3.40.50.2300">
    <property type="match status" value="1"/>
</dbReference>
<dbReference type="EMBL" id="AJYW02000063">
    <property type="protein sequence ID" value="OEE77984.1"/>
    <property type="molecule type" value="Genomic_DNA"/>
</dbReference>
<evidence type="ECO:0000313" key="11">
    <source>
        <dbReference type="Proteomes" id="UP000094165"/>
    </source>
</evidence>
<dbReference type="Proteomes" id="UP000094165">
    <property type="component" value="Unassembled WGS sequence"/>
</dbReference>
<dbReference type="Pfam" id="PF00512">
    <property type="entry name" value="HisKA"/>
    <property type="match status" value="1"/>
</dbReference>
<dbReference type="Gene3D" id="3.30.565.10">
    <property type="entry name" value="Histidine kinase-like ATPase, C-terminal domain"/>
    <property type="match status" value="1"/>
</dbReference>
<dbReference type="PANTHER" id="PTHR45339:SF1">
    <property type="entry name" value="HYBRID SIGNAL TRANSDUCTION HISTIDINE KINASE J"/>
    <property type="match status" value="1"/>
</dbReference>
<dbReference type="InterPro" id="IPR011006">
    <property type="entry name" value="CheY-like_superfamily"/>
</dbReference>
<keyword evidence="10" id="KW-0808">Transferase</keyword>
<reference evidence="10 11" key="1">
    <citation type="journal article" date="2012" name="Science">
        <title>Ecological populations of bacteria act as socially cohesive units of antibiotic production and resistance.</title>
        <authorList>
            <person name="Cordero O.X."/>
            <person name="Wildschutte H."/>
            <person name="Kirkup B."/>
            <person name="Proehl S."/>
            <person name="Ngo L."/>
            <person name="Hussain F."/>
            <person name="Le Roux F."/>
            <person name="Mincer T."/>
            <person name="Polz M.F."/>
        </authorList>
    </citation>
    <scope>NUCLEOTIDE SEQUENCE [LARGE SCALE GENOMIC DNA]</scope>
    <source>
        <strain evidence="10 11">FF-238</strain>
    </source>
</reference>
<proteinExistence type="predicted"/>
<dbReference type="Gene3D" id="1.10.287.130">
    <property type="match status" value="1"/>
</dbReference>
<evidence type="ECO:0000256" key="3">
    <source>
        <dbReference type="ARBA" id="ARBA00022553"/>
    </source>
</evidence>
<dbReference type="InterPro" id="IPR036890">
    <property type="entry name" value="HATPase_C_sf"/>
</dbReference>
<dbReference type="InterPro" id="IPR003661">
    <property type="entry name" value="HisK_dim/P_dom"/>
</dbReference>
<comment type="catalytic activity">
    <reaction evidence="1">
        <text>ATP + protein L-histidine = ADP + protein N-phospho-L-histidine.</text>
        <dbReference type="EC" id="2.7.13.3"/>
    </reaction>
</comment>
<dbReference type="PRINTS" id="PR00344">
    <property type="entry name" value="BCTRLSENSOR"/>
</dbReference>
<dbReference type="PANTHER" id="PTHR45339">
    <property type="entry name" value="HYBRID SIGNAL TRANSDUCTION HISTIDINE KINASE J"/>
    <property type="match status" value="1"/>
</dbReference>
<keyword evidence="5" id="KW-0902">Two-component regulatory system</keyword>
<dbReference type="EC" id="2.7.13.3" evidence="2"/>
<dbReference type="SUPFAM" id="SSF55874">
    <property type="entry name" value="ATPase domain of HSP90 chaperone/DNA topoisomerase II/histidine kinase"/>
    <property type="match status" value="1"/>
</dbReference>
<dbReference type="InterPro" id="IPR004358">
    <property type="entry name" value="Sig_transdc_His_kin-like_C"/>
</dbReference>
<evidence type="ECO:0000256" key="4">
    <source>
        <dbReference type="ARBA" id="ARBA00022801"/>
    </source>
</evidence>
<dbReference type="SMART" id="SM00448">
    <property type="entry name" value="REC"/>
    <property type="match status" value="1"/>
</dbReference>
<evidence type="ECO:0000256" key="1">
    <source>
        <dbReference type="ARBA" id="ARBA00000085"/>
    </source>
</evidence>
<dbReference type="PROSITE" id="PS50110">
    <property type="entry name" value="RESPONSE_REGULATORY"/>
    <property type="match status" value="1"/>
</dbReference>
<dbReference type="InterPro" id="IPR001789">
    <property type="entry name" value="Sig_transdc_resp-reg_receiver"/>
</dbReference>
<dbReference type="Pfam" id="PF02518">
    <property type="entry name" value="HATPase_c"/>
    <property type="match status" value="1"/>
</dbReference>
<feature type="domain" description="Histidine kinase" evidence="8">
    <location>
        <begin position="216"/>
        <end position="432"/>
    </location>
</feature>
<dbReference type="Pfam" id="PF00072">
    <property type="entry name" value="Response_reg"/>
    <property type="match status" value="1"/>
</dbReference>
<dbReference type="InterPro" id="IPR036097">
    <property type="entry name" value="HisK_dim/P_sf"/>
</dbReference>
<feature type="domain" description="Response regulatory" evidence="9">
    <location>
        <begin position="456"/>
        <end position="570"/>
    </location>
</feature>
<evidence type="ECO:0000256" key="6">
    <source>
        <dbReference type="PROSITE-ProRule" id="PRU00169"/>
    </source>
</evidence>
<dbReference type="SMART" id="SM00387">
    <property type="entry name" value="HATPase_c"/>
    <property type="match status" value="1"/>
</dbReference>
<keyword evidence="7" id="KW-0175">Coiled coil</keyword>